<reference evidence="3" key="1">
    <citation type="submission" date="2024-07" db="EMBL/GenBank/DDBJ databases">
        <title>Two chromosome-level genome assemblies of Korean endemic species Abeliophyllum distichum and Forsythia ovata (Oleaceae).</title>
        <authorList>
            <person name="Jang H."/>
        </authorList>
    </citation>
    <scope>NUCLEOTIDE SEQUENCE [LARGE SCALE GENOMIC DNA]</scope>
</reference>
<evidence type="ECO:0000313" key="3">
    <source>
        <dbReference type="Proteomes" id="UP001604277"/>
    </source>
</evidence>
<gene>
    <name evidence="2" type="ORF">Fot_20187</name>
</gene>
<accession>A0ABD1VN71</accession>
<dbReference type="EMBL" id="JBFOLJ010000005">
    <property type="protein sequence ID" value="KAL2538796.1"/>
    <property type="molecule type" value="Genomic_DNA"/>
</dbReference>
<organism evidence="2 3">
    <name type="scientific">Forsythia ovata</name>
    <dbReference type="NCBI Taxonomy" id="205694"/>
    <lineage>
        <taxon>Eukaryota</taxon>
        <taxon>Viridiplantae</taxon>
        <taxon>Streptophyta</taxon>
        <taxon>Embryophyta</taxon>
        <taxon>Tracheophyta</taxon>
        <taxon>Spermatophyta</taxon>
        <taxon>Magnoliopsida</taxon>
        <taxon>eudicotyledons</taxon>
        <taxon>Gunneridae</taxon>
        <taxon>Pentapetalae</taxon>
        <taxon>asterids</taxon>
        <taxon>lamiids</taxon>
        <taxon>Lamiales</taxon>
        <taxon>Oleaceae</taxon>
        <taxon>Forsythieae</taxon>
        <taxon>Forsythia</taxon>
    </lineage>
</organism>
<keyword evidence="1" id="KW-0812">Transmembrane</keyword>
<evidence type="ECO:0000313" key="2">
    <source>
        <dbReference type="EMBL" id="KAL2538796.1"/>
    </source>
</evidence>
<feature type="transmembrane region" description="Helical" evidence="1">
    <location>
        <begin position="130"/>
        <end position="153"/>
    </location>
</feature>
<protein>
    <submittedName>
        <fullName evidence="2">Uncharacterized protein</fullName>
    </submittedName>
</protein>
<comment type="caution">
    <text evidence="2">The sequence shown here is derived from an EMBL/GenBank/DDBJ whole genome shotgun (WGS) entry which is preliminary data.</text>
</comment>
<sequence>MDVADGPVPNMLGESERVALRLHEEKSATGALSLSLMWSAAVGAAEIAKGSVSFLCLGDKSPFILAPVGCCIRDGGFRTSNQIKLQSKYCAAKEASNILNLYSFAVESSNQQWKFHRLPRILHQLPRTPVIVGAYFGIVNAAASGAAVAAFAASIPTLKIMGRHGSINKKEKGMVANEQSVELIGI</sequence>
<dbReference type="AlphaFoldDB" id="A0ABD1VN71"/>
<name>A0ABD1VN71_9LAMI</name>
<keyword evidence="1" id="KW-0472">Membrane</keyword>
<evidence type="ECO:0000256" key="1">
    <source>
        <dbReference type="SAM" id="Phobius"/>
    </source>
</evidence>
<proteinExistence type="predicted"/>
<dbReference type="Proteomes" id="UP001604277">
    <property type="component" value="Unassembled WGS sequence"/>
</dbReference>
<keyword evidence="1" id="KW-1133">Transmembrane helix</keyword>
<keyword evidence="3" id="KW-1185">Reference proteome</keyword>